<reference evidence="7 8" key="1">
    <citation type="journal article" date="2019" name="Int. J. Syst. Evol. Microbiol.">
        <title>The Global Catalogue of Microorganisms (GCM) 10K type strain sequencing project: providing services to taxonomists for standard genome sequencing and annotation.</title>
        <authorList>
            <consortium name="The Broad Institute Genomics Platform"/>
            <consortium name="The Broad Institute Genome Sequencing Center for Infectious Disease"/>
            <person name="Wu L."/>
            <person name="Ma J."/>
        </authorList>
    </citation>
    <scope>NUCLEOTIDE SEQUENCE [LARGE SCALE GENOMIC DNA]</scope>
    <source>
        <strain evidence="7 8">JCM 16083</strain>
    </source>
</reference>
<name>A0ABN1MMF8_9FLAO</name>
<keyword evidence="5 6" id="KW-0472">Membrane</keyword>
<evidence type="ECO:0000313" key="8">
    <source>
        <dbReference type="Proteomes" id="UP001501126"/>
    </source>
</evidence>
<keyword evidence="2" id="KW-1003">Cell membrane</keyword>
<protein>
    <recommendedName>
        <fullName evidence="9">Polysaccharide biosynthesis protein</fullName>
    </recommendedName>
</protein>
<proteinExistence type="predicted"/>
<feature type="transmembrane region" description="Helical" evidence="6">
    <location>
        <begin position="47"/>
        <end position="70"/>
    </location>
</feature>
<feature type="transmembrane region" description="Helical" evidence="6">
    <location>
        <begin position="371"/>
        <end position="389"/>
    </location>
</feature>
<feature type="transmembrane region" description="Helical" evidence="6">
    <location>
        <begin position="395"/>
        <end position="418"/>
    </location>
</feature>
<evidence type="ECO:0000256" key="3">
    <source>
        <dbReference type="ARBA" id="ARBA00022692"/>
    </source>
</evidence>
<comment type="caution">
    <text evidence="7">The sequence shown here is derived from an EMBL/GenBank/DDBJ whole genome shotgun (WGS) entry which is preliminary data.</text>
</comment>
<evidence type="ECO:0000256" key="6">
    <source>
        <dbReference type="SAM" id="Phobius"/>
    </source>
</evidence>
<gene>
    <name evidence="7" type="ORF">GCM10009118_08870</name>
</gene>
<dbReference type="Pfam" id="PF13440">
    <property type="entry name" value="Polysacc_synt_3"/>
    <property type="match status" value="1"/>
</dbReference>
<evidence type="ECO:0008006" key="9">
    <source>
        <dbReference type="Google" id="ProtNLM"/>
    </source>
</evidence>
<evidence type="ECO:0000256" key="2">
    <source>
        <dbReference type="ARBA" id="ARBA00022475"/>
    </source>
</evidence>
<dbReference type="PANTHER" id="PTHR30250">
    <property type="entry name" value="PST FAMILY PREDICTED COLANIC ACID TRANSPORTER"/>
    <property type="match status" value="1"/>
</dbReference>
<evidence type="ECO:0000256" key="5">
    <source>
        <dbReference type="ARBA" id="ARBA00023136"/>
    </source>
</evidence>
<dbReference type="Proteomes" id="UP001501126">
    <property type="component" value="Unassembled WGS sequence"/>
</dbReference>
<evidence type="ECO:0000256" key="1">
    <source>
        <dbReference type="ARBA" id="ARBA00004651"/>
    </source>
</evidence>
<keyword evidence="3 6" id="KW-0812">Transmembrane</keyword>
<dbReference type="RefSeq" id="WP_343785375.1">
    <property type="nucleotide sequence ID" value="NZ_BAAAFH010000003.1"/>
</dbReference>
<sequence length="428" mass="48258">MLGYLKRLFKEEFAKNVLYLVSGTAIGQLISILAYPLITRLYDPEAFGLYVIFNSLIGFFSVVGALKYEYAIPIAENTSKALNLLVVSLFILVGLNLILLIALHFFGDTILGWFDATELGGHKYFIVLGVLFTSLYSILNQWVFRTKSFKKLSVTRVYRGLSLNISQIVFGYLNLQSLGLILGKLIGEFSGNSLLTKELFSKGRKSISEGVKYSEMKKLMRRYRKFPIFSVPTQVLNKLGLELPVFFIASMFGSDVVGLYGLAHTIVSLPMFLIGSAVGDVYYADAASLGKTNPEELKRKSAKILKRMILIGLIPLVILVLFGPVLFQWVFGKEWFESGSYARILAVLVFFRFVFSPLVRVFDVLEKQHIALWLDIMRVILVVSTFLLVDFLNLSSYTAITIYVVNMSFVYLVTFIAANKVVSNQFRH</sequence>
<dbReference type="EMBL" id="BAAAFH010000003">
    <property type="protein sequence ID" value="GAA0874479.1"/>
    <property type="molecule type" value="Genomic_DNA"/>
</dbReference>
<keyword evidence="4 6" id="KW-1133">Transmembrane helix</keyword>
<accession>A0ABN1MMF8</accession>
<feature type="transmembrane region" description="Helical" evidence="6">
    <location>
        <begin position="82"/>
        <end position="104"/>
    </location>
</feature>
<feature type="transmembrane region" description="Helical" evidence="6">
    <location>
        <begin position="261"/>
        <end position="283"/>
    </location>
</feature>
<keyword evidence="8" id="KW-1185">Reference proteome</keyword>
<dbReference type="InterPro" id="IPR050833">
    <property type="entry name" value="Poly_Biosynth_Transport"/>
</dbReference>
<feature type="transmembrane region" description="Helical" evidence="6">
    <location>
        <begin position="304"/>
        <end position="329"/>
    </location>
</feature>
<feature type="transmembrane region" description="Helical" evidence="6">
    <location>
        <begin position="16"/>
        <end position="35"/>
    </location>
</feature>
<dbReference type="PANTHER" id="PTHR30250:SF28">
    <property type="entry name" value="POLYSACCHARIDE BIOSYNTHESIS PROTEIN"/>
    <property type="match status" value="1"/>
</dbReference>
<evidence type="ECO:0000313" key="7">
    <source>
        <dbReference type="EMBL" id="GAA0874479.1"/>
    </source>
</evidence>
<evidence type="ECO:0000256" key="4">
    <source>
        <dbReference type="ARBA" id="ARBA00022989"/>
    </source>
</evidence>
<comment type="subcellular location">
    <subcellularLocation>
        <location evidence="1">Cell membrane</location>
        <topology evidence="1">Multi-pass membrane protein</topology>
    </subcellularLocation>
</comment>
<feature type="transmembrane region" description="Helical" evidence="6">
    <location>
        <begin position="124"/>
        <end position="144"/>
    </location>
</feature>
<organism evidence="7 8">
    <name type="scientific">Wandonia haliotis</name>
    <dbReference type="NCBI Taxonomy" id="574963"/>
    <lineage>
        <taxon>Bacteria</taxon>
        <taxon>Pseudomonadati</taxon>
        <taxon>Bacteroidota</taxon>
        <taxon>Flavobacteriia</taxon>
        <taxon>Flavobacteriales</taxon>
        <taxon>Crocinitomicaceae</taxon>
        <taxon>Wandonia</taxon>
    </lineage>
</organism>
<feature type="transmembrane region" description="Helical" evidence="6">
    <location>
        <begin position="341"/>
        <end position="359"/>
    </location>
</feature>